<organism evidence="1 2">
    <name type="scientific">Thiothrix litoralis</name>
    <dbReference type="NCBI Taxonomy" id="2891210"/>
    <lineage>
        <taxon>Bacteria</taxon>
        <taxon>Pseudomonadati</taxon>
        <taxon>Pseudomonadota</taxon>
        <taxon>Gammaproteobacteria</taxon>
        <taxon>Thiotrichales</taxon>
        <taxon>Thiotrichaceae</taxon>
        <taxon>Thiothrix</taxon>
    </lineage>
</organism>
<evidence type="ECO:0000313" key="2">
    <source>
        <dbReference type="Proteomes" id="UP000672039"/>
    </source>
</evidence>
<protein>
    <recommendedName>
        <fullName evidence="3">DUF302 domain-containing protein</fullName>
    </recommendedName>
</protein>
<evidence type="ECO:0000313" key="1">
    <source>
        <dbReference type="EMBL" id="QTR46159.1"/>
    </source>
</evidence>
<accession>A0ABX7WR64</accession>
<name>A0ABX7WR64_9GAMM</name>
<gene>
    <name evidence="1" type="ORF">J9253_19640</name>
</gene>
<dbReference type="Gene3D" id="3.30.310.70">
    <property type="entry name" value="TT1751-like domain"/>
    <property type="match status" value="1"/>
</dbReference>
<reference evidence="1 2" key="1">
    <citation type="submission" date="2021-04" db="EMBL/GenBank/DDBJ databases">
        <title>Genomics, taxonomy and metabolism of representatives of sulfur bacteria of the genus Thiothrix: Thiothrix fructosivorans QT, Thiothrix unzii A1T and three new species, Thiothrix subterranea sp. nov., Thiothrix litoralis sp. nov. and 'Candidatus Thiothrix anitrata' sp. nov.</title>
        <authorList>
            <person name="Ravin N.V."/>
            <person name="Smolyakov D."/>
            <person name="Rudenko T.S."/>
            <person name="Mardanov A.V."/>
            <person name="Beletsky A.V."/>
            <person name="Markov N.D."/>
            <person name="Fomenkov A.I."/>
            <person name="Roberts R.J."/>
            <person name="Karnachuk O.V."/>
            <person name="Novikov A."/>
            <person name="Grabovich M.Y."/>
        </authorList>
    </citation>
    <scope>NUCLEOTIDE SEQUENCE [LARGE SCALE GENOMIC DNA]</scope>
    <source>
        <strain evidence="1 2">AS</strain>
    </source>
</reference>
<dbReference type="EMBL" id="CP072801">
    <property type="protein sequence ID" value="QTR46159.1"/>
    <property type="molecule type" value="Genomic_DNA"/>
</dbReference>
<dbReference type="SUPFAM" id="SSF103247">
    <property type="entry name" value="TT1751-like"/>
    <property type="match status" value="1"/>
</dbReference>
<sequence>MQVKFLSIFVAAIMVLAIPVQSMAKDGLFIVRQIDKMPEVFVQSVEDYAKKKDWNYLGASKVKKGEITLVKFCITEVGKQLWQQGLYLSAMAPCGNIGVYRKEGETEISVLNPRYMNILAPSPEMEKISVLAETQMLEMLDEIAK</sequence>
<keyword evidence="2" id="KW-1185">Reference proteome</keyword>
<dbReference type="RefSeq" id="WP_210222521.1">
    <property type="nucleotide sequence ID" value="NZ_CP072801.1"/>
</dbReference>
<dbReference type="InterPro" id="IPR035923">
    <property type="entry name" value="TT1751-like_sf"/>
</dbReference>
<proteinExistence type="predicted"/>
<evidence type="ECO:0008006" key="3">
    <source>
        <dbReference type="Google" id="ProtNLM"/>
    </source>
</evidence>
<dbReference type="Proteomes" id="UP000672039">
    <property type="component" value="Chromosome"/>
</dbReference>